<reference evidence="2 3" key="1">
    <citation type="journal article" date="2019" name="Sci. Rep.">
        <title>A high-quality genome of Eragrostis curvula grass provides insights into Poaceae evolution and supports new strategies to enhance forage quality.</title>
        <authorList>
            <person name="Carballo J."/>
            <person name="Santos B.A.C.M."/>
            <person name="Zappacosta D."/>
            <person name="Garbus I."/>
            <person name="Selva J.P."/>
            <person name="Gallo C.A."/>
            <person name="Diaz A."/>
            <person name="Albertini E."/>
            <person name="Caccamo M."/>
            <person name="Echenique V."/>
        </authorList>
    </citation>
    <scope>NUCLEOTIDE SEQUENCE [LARGE SCALE GENOMIC DNA]</scope>
    <source>
        <strain evidence="3">cv. Victoria</strain>
        <tissue evidence="2">Leaf</tissue>
    </source>
</reference>
<accession>A0A5J9SXU3</accession>
<evidence type="ECO:0000313" key="2">
    <source>
        <dbReference type="EMBL" id="TVU03777.1"/>
    </source>
</evidence>
<feature type="non-terminal residue" evidence="2">
    <location>
        <position position="1"/>
    </location>
</feature>
<dbReference type="Gene3D" id="3.30.710.10">
    <property type="entry name" value="Potassium Channel Kv1.1, Chain A"/>
    <property type="match status" value="1"/>
</dbReference>
<dbReference type="OrthoDB" id="6359943at2759"/>
<sequence length="95" mass="10968">MRADVFGHLLHFIYTDSLREETLEAPQPQEEEATSMAQHLLVAADRYGAKTSSSVRWGRRWCWPTSITAKGSRMRALSSSWRRGSLMWSWQPRTA</sequence>
<proteinExistence type="predicted"/>
<evidence type="ECO:0000313" key="3">
    <source>
        <dbReference type="Proteomes" id="UP000324897"/>
    </source>
</evidence>
<evidence type="ECO:0000256" key="1">
    <source>
        <dbReference type="ARBA" id="ARBA00004906"/>
    </source>
</evidence>
<dbReference type="InterPro" id="IPR011333">
    <property type="entry name" value="SKP1/BTB/POZ_sf"/>
</dbReference>
<dbReference type="AlphaFoldDB" id="A0A5J9SXU3"/>
<evidence type="ECO:0008006" key="4">
    <source>
        <dbReference type="Google" id="ProtNLM"/>
    </source>
</evidence>
<protein>
    <recommendedName>
        <fullName evidence="4">BTB domain-containing protein</fullName>
    </recommendedName>
</protein>
<name>A0A5J9SXU3_9POAL</name>
<organism evidence="2 3">
    <name type="scientific">Eragrostis curvula</name>
    <name type="common">weeping love grass</name>
    <dbReference type="NCBI Taxonomy" id="38414"/>
    <lineage>
        <taxon>Eukaryota</taxon>
        <taxon>Viridiplantae</taxon>
        <taxon>Streptophyta</taxon>
        <taxon>Embryophyta</taxon>
        <taxon>Tracheophyta</taxon>
        <taxon>Spermatophyta</taxon>
        <taxon>Magnoliopsida</taxon>
        <taxon>Liliopsida</taxon>
        <taxon>Poales</taxon>
        <taxon>Poaceae</taxon>
        <taxon>PACMAD clade</taxon>
        <taxon>Chloridoideae</taxon>
        <taxon>Eragrostideae</taxon>
        <taxon>Eragrostidinae</taxon>
        <taxon>Eragrostis</taxon>
    </lineage>
</organism>
<comment type="caution">
    <text evidence="2">The sequence shown here is derived from an EMBL/GenBank/DDBJ whole genome shotgun (WGS) entry which is preliminary data.</text>
</comment>
<dbReference type="EMBL" id="RWGY01000145">
    <property type="protein sequence ID" value="TVU03777.1"/>
    <property type="molecule type" value="Genomic_DNA"/>
</dbReference>
<comment type="pathway">
    <text evidence="1">Protein modification; protein ubiquitination.</text>
</comment>
<dbReference type="Proteomes" id="UP000324897">
    <property type="component" value="Unassembled WGS sequence"/>
</dbReference>
<keyword evidence="3" id="KW-1185">Reference proteome</keyword>
<dbReference type="Gramene" id="TVU03777">
    <property type="protein sequence ID" value="TVU03777"/>
    <property type="gene ID" value="EJB05_50686"/>
</dbReference>
<gene>
    <name evidence="2" type="ORF">EJB05_50686</name>
</gene>